<accession>A0ABT9U5X6</accession>
<dbReference type="EMBL" id="JAUSSU010000009">
    <property type="protein sequence ID" value="MDQ0115033.1"/>
    <property type="molecule type" value="Genomic_DNA"/>
</dbReference>
<dbReference type="Proteomes" id="UP001229346">
    <property type="component" value="Unassembled WGS sequence"/>
</dbReference>
<organism evidence="1 2">
    <name type="scientific">Paenibacillus harenae</name>
    <dbReference type="NCBI Taxonomy" id="306543"/>
    <lineage>
        <taxon>Bacteria</taxon>
        <taxon>Bacillati</taxon>
        <taxon>Bacillota</taxon>
        <taxon>Bacilli</taxon>
        <taxon>Bacillales</taxon>
        <taxon>Paenibacillaceae</taxon>
        <taxon>Paenibacillus</taxon>
    </lineage>
</organism>
<comment type="caution">
    <text evidence="1">The sequence shown here is derived from an EMBL/GenBank/DDBJ whole genome shotgun (WGS) entry which is preliminary data.</text>
</comment>
<sequence>MKQNLLETIDHEWADWDILFVDRCDSLFIQYGLL</sequence>
<keyword evidence="2" id="KW-1185">Reference proteome</keyword>
<proteinExistence type="predicted"/>
<name>A0ABT9U5X6_PAEHA</name>
<evidence type="ECO:0000313" key="2">
    <source>
        <dbReference type="Proteomes" id="UP001229346"/>
    </source>
</evidence>
<protein>
    <submittedName>
        <fullName evidence="1">Uncharacterized protein</fullName>
    </submittedName>
</protein>
<gene>
    <name evidence="1" type="ORF">J2T15_004490</name>
</gene>
<reference evidence="1 2" key="1">
    <citation type="submission" date="2023-07" db="EMBL/GenBank/DDBJ databases">
        <title>Sorghum-associated microbial communities from plants grown in Nebraska, USA.</title>
        <authorList>
            <person name="Schachtman D."/>
        </authorList>
    </citation>
    <scope>NUCLEOTIDE SEQUENCE [LARGE SCALE GENOMIC DNA]</scope>
    <source>
        <strain evidence="1 2">CC482</strain>
    </source>
</reference>
<evidence type="ECO:0000313" key="1">
    <source>
        <dbReference type="EMBL" id="MDQ0115033.1"/>
    </source>
</evidence>